<comment type="caution">
    <text evidence="1">The sequence shown here is derived from an EMBL/GenBank/DDBJ whole genome shotgun (WGS) entry which is preliminary data.</text>
</comment>
<reference evidence="1" key="1">
    <citation type="submission" date="2022-02" db="EMBL/GenBank/DDBJ databases">
        <title>Plant Genome Project.</title>
        <authorList>
            <person name="Zhang R.-G."/>
        </authorList>
    </citation>
    <scope>NUCLEOTIDE SEQUENCE</scope>
    <source>
        <strain evidence="1">AT1</strain>
    </source>
</reference>
<protein>
    <submittedName>
        <fullName evidence="1">Uncharacterized protein</fullName>
    </submittedName>
</protein>
<gene>
    <name evidence="1" type="ORF">RHMOL_Rhmol03G0193100</name>
</gene>
<evidence type="ECO:0000313" key="2">
    <source>
        <dbReference type="Proteomes" id="UP001062846"/>
    </source>
</evidence>
<evidence type="ECO:0000313" key="1">
    <source>
        <dbReference type="EMBL" id="KAI8564601.1"/>
    </source>
</evidence>
<organism evidence="1 2">
    <name type="scientific">Rhododendron molle</name>
    <name type="common">Chinese azalea</name>
    <name type="synonym">Azalea mollis</name>
    <dbReference type="NCBI Taxonomy" id="49168"/>
    <lineage>
        <taxon>Eukaryota</taxon>
        <taxon>Viridiplantae</taxon>
        <taxon>Streptophyta</taxon>
        <taxon>Embryophyta</taxon>
        <taxon>Tracheophyta</taxon>
        <taxon>Spermatophyta</taxon>
        <taxon>Magnoliopsida</taxon>
        <taxon>eudicotyledons</taxon>
        <taxon>Gunneridae</taxon>
        <taxon>Pentapetalae</taxon>
        <taxon>asterids</taxon>
        <taxon>Ericales</taxon>
        <taxon>Ericaceae</taxon>
        <taxon>Ericoideae</taxon>
        <taxon>Rhodoreae</taxon>
        <taxon>Rhododendron</taxon>
    </lineage>
</organism>
<keyword evidence="2" id="KW-1185">Reference proteome</keyword>
<sequence length="388" mass="42313">MGSVAWAVVHCGALAAHFALSTASWQYGGADVDAACHTRGSARRLGLTDNGGGFGKQLLFPSKAFPNRVVNMDSTKKGAEFGDSIGYKSTHGGEMITEKPKGMKFSAEEEEANSGNKIEESPSHMGLQKAIGIEDPRWQNSGRVILEHDPHGIQQQQQQQEETHSTYHNSVNEVVQERKLRELESLIARLSSPYPAMPSGLLAEIAQQLVFSRKLLSAEIASHPSKPHHLAHISRRLDRLDTVFRHYQDHHDHDVNDDFAVNDGLDAASTCSCTESCLNDDGEGEADLGSELCEEPEEEMFYEAPPGVVEEEEAASVEEVGRVVHETRTEKGVAEREEEGDCVWGYFGVLGCGLGVGVAVGAVLTGFVMVRFSGGFHYIQHQGFLIPT</sequence>
<dbReference type="Proteomes" id="UP001062846">
    <property type="component" value="Chromosome 3"/>
</dbReference>
<proteinExistence type="predicted"/>
<name>A0ACC0PHG9_RHOML</name>
<dbReference type="EMBL" id="CM046390">
    <property type="protein sequence ID" value="KAI8564601.1"/>
    <property type="molecule type" value="Genomic_DNA"/>
</dbReference>
<accession>A0ACC0PHG9</accession>